<feature type="region of interest" description="Disordered" evidence="2">
    <location>
        <begin position="1"/>
        <end position="103"/>
    </location>
</feature>
<organism evidence="4 5">
    <name type="scientific">Rhipicephalus sanguineus</name>
    <name type="common">Brown dog tick</name>
    <name type="synonym">Ixodes sanguineus</name>
    <dbReference type="NCBI Taxonomy" id="34632"/>
    <lineage>
        <taxon>Eukaryota</taxon>
        <taxon>Metazoa</taxon>
        <taxon>Ecdysozoa</taxon>
        <taxon>Arthropoda</taxon>
        <taxon>Chelicerata</taxon>
        <taxon>Arachnida</taxon>
        <taxon>Acari</taxon>
        <taxon>Parasitiformes</taxon>
        <taxon>Ixodida</taxon>
        <taxon>Ixodoidea</taxon>
        <taxon>Ixodidae</taxon>
        <taxon>Rhipicephalinae</taxon>
        <taxon>Rhipicephalus</taxon>
        <taxon>Rhipicephalus</taxon>
    </lineage>
</organism>
<proteinExistence type="predicted"/>
<evidence type="ECO:0000259" key="3">
    <source>
        <dbReference type="PROSITE" id="PS50118"/>
    </source>
</evidence>
<evidence type="ECO:0000313" key="5">
    <source>
        <dbReference type="Proteomes" id="UP000821837"/>
    </source>
</evidence>
<feature type="compositionally biased region" description="Basic and acidic residues" evidence="2">
    <location>
        <begin position="1"/>
        <end position="29"/>
    </location>
</feature>
<dbReference type="GO" id="GO:0005634">
    <property type="term" value="C:nucleus"/>
    <property type="evidence" value="ECO:0007669"/>
    <property type="project" value="UniProtKB-UniRule"/>
</dbReference>
<keyword evidence="5" id="KW-1185">Reference proteome</keyword>
<dbReference type="VEuPathDB" id="VectorBase:RSAN_026101"/>
<feature type="domain" description="HMG box" evidence="3">
    <location>
        <begin position="1"/>
        <end position="28"/>
    </location>
</feature>
<reference evidence="4" key="2">
    <citation type="submission" date="2021-09" db="EMBL/GenBank/DDBJ databases">
        <authorList>
            <person name="Jia N."/>
            <person name="Wang J."/>
            <person name="Shi W."/>
            <person name="Du L."/>
            <person name="Sun Y."/>
            <person name="Zhan W."/>
            <person name="Jiang J."/>
            <person name="Wang Q."/>
            <person name="Zhang B."/>
            <person name="Ji P."/>
            <person name="Sakyi L.B."/>
            <person name="Cui X."/>
            <person name="Yuan T."/>
            <person name="Jiang B."/>
            <person name="Yang W."/>
            <person name="Lam T.T.-Y."/>
            <person name="Chang Q."/>
            <person name="Ding S."/>
            <person name="Wang X."/>
            <person name="Zhu J."/>
            <person name="Ruan X."/>
            <person name="Zhao L."/>
            <person name="Wei J."/>
            <person name="Que T."/>
            <person name="Du C."/>
            <person name="Cheng J."/>
            <person name="Dai P."/>
            <person name="Han X."/>
            <person name="Huang E."/>
            <person name="Gao Y."/>
            <person name="Liu J."/>
            <person name="Shao H."/>
            <person name="Ye R."/>
            <person name="Li L."/>
            <person name="Wei W."/>
            <person name="Wang X."/>
            <person name="Wang C."/>
            <person name="Huo Q."/>
            <person name="Li W."/>
            <person name="Guo W."/>
            <person name="Chen H."/>
            <person name="Chen S."/>
            <person name="Zhou L."/>
            <person name="Zhou L."/>
            <person name="Ni X."/>
            <person name="Tian J."/>
            <person name="Zhou Y."/>
            <person name="Sheng Y."/>
            <person name="Liu T."/>
            <person name="Pan Y."/>
            <person name="Xia L."/>
            <person name="Li J."/>
            <person name="Zhao F."/>
            <person name="Cao W."/>
        </authorList>
    </citation>
    <scope>NUCLEOTIDE SEQUENCE</scope>
    <source>
        <strain evidence="4">Rsan-2018</strain>
        <tissue evidence="4">Larvae</tissue>
    </source>
</reference>
<dbReference type="PROSITE" id="PS50118">
    <property type="entry name" value="HMG_BOX_2"/>
    <property type="match status" value="1"/>
</dbReference>
<keyword evidence="1" id="KW-0238">DNA-binding</keyword>
<gene>
    <name evidence="4" type="ORF">HPB52_003452</name>
</gene>
<evidence type="ECO:0000256" key="1">
    <source>
        <dbReference type="PROSITE-ProRule" id="PRU00267"/>
    </source>
</evidence>
<dbReference type="Gene3D" id="1.10.30.10">
    <property type="entry name" value="High mobility group box domain"/>
    <property type="match status" value="1"/>
</dbReference>
<dbReference type="Proteomes" id="UP000821837">
    <property type="component" value="Chromosome 6"/>
</dbReference>
<evidence type="ECO:0000313" key="4">
    <source>
        <dbReference type="EMBL" id="KAH7946693.1"/>
    </source>
</evidence>
<feature type="compositionally biased region" description="Low complexity" evidence="2">
    <location>
        <begin position="86"/>
        <end position="102"/>
    </location>
</feature>
<dbReference type="SUPFAM" id="SSF47095">
    <property type="entry name" value="HMG-box"/>
    <property type="match status" value="1"/>
</dbReference>
<name>A0A9D4ST77_RHISA</name>
<sequence>MSEEDKRPYVERQNEEKMKYEQNMEEYRRKGGGTRDQQQHDNGGDSESGEDTFHGNQSHSNPPSGGSTPSPGGGGATTHSEHTDESQQGAAPPTSSASAVASERSNCGRPAVVGVTPVAGTPAGLAGLPALSGQLRHHFGRFWRRTARGARGRLDCGGTLPAWKCGHLLAGPPARTVQLDLSTGRPRGERRSGAHRMQLVVSSVGPPLTPLDSKEGPRCESRSMPPCAASRAGSALLVCQLLDWVALVPAWVVKCTSCVDQTGDLCLPSL</sequence>
<dbReference type="GO" id="GO:0003677">
    <property type="term" value="F:DNA binding"/>
    <property type="evidence" value="ECO:0007669"/>
    <property type="project" value="UniProtKB-UniRule"/>
</dbReference>
<dbReference type="AlphaFoldDB" id="A0A9D4ST77"/>
<dbReference type="EMBL" id="JABSTV010001252">
    <property type="protein sequence ID" value="KAH7946693.1"/>
    <property type="molecule type" value="Genomic_DNA"/>
</dbReference>
<keyword evidence="1" id="KW-0539">Nucleus</keyword>
<feature type="compositionally biased region" description="Low complexity" evidence="2">
    <location>
        <begin position="58"/>
        <end position="70"/>
    </location>
</feature>
<dbReference type="InterPro" id="IPR036910">
    <property type="entry name" value="HMG_box_dom_sf"/>
</dbReference>
<dbReference type="InterPro" id="IPR009071">
    <property type="entry name" value="HMG_box_dom"/>
</dbReference>
<evidence type="ECO:0000256" key="2">
    <source>
        <dbReference type="SAM" id="MobiDB-lite"/>
    </source>
</evidence>
<comment type="caution">
    <text evidence="4">The sequence shown here is derived from an EMBL/GenBank/DDBJ whole genome shotgun (WGS) entry which is preliminary data.</text>
</comment>
<reference evidence="4" key="1">
    <citation type="journal article" date="2020" name="Cell">
        <title>Large-Scale Comparative Analyses of Tick Genomes Elucidate Their Genetic Diversity and Vector Capacities.</title>
        <authorList>
            <consortium name="Tick Genome and Microbiome Consortium (TIGMIC)"/>
            <person name="Jia N."/>
            <person name="Wang J."/>
            <person name="Shi W."/>
            <person name="Du L."/>
            <person name="Sun Y."/>
            <person name="Zhan W."/>
            <person name="Jiang J.F."/>
            <person name="Wang Q."/>
            <person name="Zhang B."/>
            <person name="Ji P."/>
            <person name="Bell-Sakyi L."/>
            <person name="Cui X.M."/>
            <person name="Yuan T.T."/>
            <person name="Jiang B.G."/>
            <person name="Yang W.F."/>
            <person name="Lam T.T."/>
            <person name="Chang Q.C."/>
            <person name="Ding S.J."/>
            <person name="Wang X.J."/>
            <person name="Zhu J.G."/>
            <person name="Ruan X.D."/>
            <person name="Zhao L."/>
            <person name="Wei J.T."/>
            <person name="Ye R.Z."/>
            <person name="Que T.C."/>
            <person name="Du C.H."/>
            <person name="Zhou Y.H."/>
            <person name="Cheng J.X."/>
            <person name="Dai P.F."/>
            <person name="Guo W.B."/>
            <person name="Han X.H."/>
            <person name="Huang E.J."/>
            <person name="Li L.F."/>
            <person name="Wei W."/>
            <person name="Gao Y.C."/>
            <person name="Liu J.Z."/>
            <person name="Shao H.Z."/>
            <person name="Wang X."/>
            <person name="Wang C.C."/>
            <person name="Yang T.C."/>
            <person name="Huo Q.B."/>
            <person name="Li W."/>
            <person name="Chen H.Y."/>
            <person name="Chen S.E."/>
            <person name="Zhou L.G."/>
            <person name="Ni X.B."/>
            <person name="Tian J.H."/>
            <person name="Sheng Y."/>
            <person name="Liu T."/>
            <person name="Pan Y.S."/>
            <person name="Xia L.Y."/>
            <person name="Li J."/>
            <person name="Zhao F."/>
            <person name="Cao W.C."/>
        </authorList>
    </citation>
    <scope>NUCLEOTIDE SEQUENCE</scope>
    <source>
        <strain evidence="4">Rsan-2018</strain>
    </source>
</reference>
<accession>A0A9D4ST77</accession>
<feature type="DNA-binding region" description="HMG box" evidence="1">
    <location>
        <begin position="1"/>
        <end position="28"/>
    </location>
</feature>
<protein>
    <recommendedName>
        <fullName evidence="3">HMG box domain-containing protein</fullName>
    </recommendedName>
</protein>